<keyword evidence="7" id="KW-0548">Nucleotidyltransferase</keyword>
<reference evidence="7 8" key="1">
    <citation type="submission" date="2020-08" db="EMBL/GenBank/DDBJ databases">
        <title>Genomic Encyclopedia of Type Strains, Phase IV (KMG-IV): sequencing the most valuable type-strain genomes for metagenomic binning, comparative biology and taxonomic classification.</title>
        <authorList>
            <person name="Goeker M."/>
        </authorList>
    </citation>
    <scope>NUCLEOTIDE SEQUENCE [LARGE SCALE GENOMIC DNA]</scope>
    <source>
        <strain evidence="7 8">DSM 103737</strain>
    </source>
</reference>
<proteinExistence type="predicted"/>
<dbReference type="SUPFAM" id="SSF56672">
    <property type="entry name" value="DNA/RNA polymerases"/>
    <property type="match status" value="1"/>
</dbReference>
<comment type="subunit">
    <text evidence="1">Single-chain monomer with multiple functions.</text>
</comment>
<feature type="domain" description="DNA-directed DNA polymerase family A palm" evidence="6">
    <location>
        <begin position="390"/>
        <end position="686"/>
    </location>
</feature>
<dbReference type="Proteomes" id="UP000577362">
    <property type="component" value="Unassembled WGS sequence"/>
</dbReference>
<keyword evidence="8" id="KW-1185">Reference proteome</keyword>
<evidence type="ECO:0000259" key="6">
    <source>
        <dbReference type="SMART" id="SM00482"/>
    </source>
</evidence>
<keyword evidence="3" id="KW-0235">DNA replication</keyword>
<evidence type="ECO:0000313" key="7">
    <source>
        <dbReference type="EMBL" id="MBB4017626.1"/>
    </source>
</evidence>
<gene>
    <name evidence="7" type="ORF">GGR16_002660</name>
</gene>
<organism evidence="7 8">
    <name type="scientific">Chelatococcus caeni</name>
    <dbReference type="NCBI Taxonomy" id="1348468"/>
    <lineage>
        <taxon>Bacteria</taxon>
        <taxon>Pseudomonadati</taxon>
        <taxon>Pseudomonadota</taxon>
        <taxon>Alphaproteobacteria</taxon>
        <taxon>Hyphomicrobiales</taxon>
        <taxon>Chelatococcaceae</taxon>
        <taxon>Chelatococcus</taxon>
    </lineage>
</organism>
<keyword evidence="4" id="KW-0540">Nuclease</keyword>
<name>A0A840C3W1_9HYPH</name>
<dbReference type="EMBL" id="JACIEN010000003">
    <property type="protein sequence ID" value="MBB4017626.1"/>
    <property type="molecule type" value="Genomic_DNA"/>
</dbReference>
<dbReference type="GO" id="GO:0004527">
    <property type="term" value="F:exonuclease activity"/>
    <property type="evidence" value="ECO:0007669"/>
    <property type="project" value="UniProtKB-KW"/>
</dbReference>
<dbReference type="GO" id="GO:0006302">
    <property type="term" value="P:double-strand break repair"/>
    <property type="evidence" value="ECO:0007669"/>
    <property type="project" value="TreeGrafter"/>
</dbReference>
<dbReference type="EC" id="2.7.7.7" evidence="2"/>
<evidence type="ECO:0000313" key="8">
    <source>
        <dbReference type="Proteomes" id="UP000577362"/>
    </source>
</evidence>
<protein>
    <recommendedName>
        <fullName evidence="2">DNA-directed DNA polymerase</fullName>
        <ecNumber evidence="2">2.7.7.7</ecNumber>
    </recommendedName>
</protein>
<comment type="catalytic activity">
    <reaction evidence="5">
        <text>DNA(n) + a 2'-deoxyribonucleoside 5'-triphosphate = DNA(n+1) + diphosphate</text>
        <dbReference type="Rhea" id="RHEA:22508"/>
        <dbReference type="Rhea" id="RHEA-COMP:17339"/>
        <dbReference type="Rhea" id="RHEA-COMP:17340"/>
        <dbReference type="ChEBI" id="CHEBI:33019"/>
        <dbReference type="ChEBI" id="CHEBI:61560"/>
        <dbReference type="ChEBI" id="CHEBI:173112"/>
        <dbReference type="EC" id="2.7.7.7"/>
    </reaction>
</comment>
<dbReference type="InterPro" id="IPR001098">
    <property type="entry name" value="DNA-dir_DNA_pol_A_palm_dom"/>
</dbReference>
<keyword evidence="4" id="KW-0269">Exonuclease</keyword>
<keyword evidence="7" id="KW-0808">Transferase</keyword>
<evidence type="ECO:0000256" key="3">
    <source>
        <dbReference type="ARBA" id="ARBA00022705"/>
    </source>
</evidence>
<dbReference type="SMART" id="SM00482">
    <property type="entry name" value="POLAc"/>
    <property type="match status" value="1"/>
</dbReference>
<comment type="caution">
    <text evidence="7">The sequence shown here is derived from an EMBL/GenBank/DDBJ whole genome shotgun (WGS) entry which is preliminary data.</text>
</comment>
<evidence type="ECO:0000256" key="4">
    <source>
        <dbReference type="ARBA" id="ARBA00022839"/>
    </source>
</evidence>
<sequence length="720" mass="80392">MKHILHRDYETRSVVDLQAAGTHAYMEHATTDVWCCAYAVDEGPVKLWVPGDPVPDEFVEAAENPDWLAYAHNAAFERLAEHYIMAPRYGWPEIPLERQRCTMVMAHAMALPGSLENAARALGLDVQKDTKGRALMLQMCRPRKGPDPKCSYCDGTGEFYGNLGLACGCIQWWDEPEKRERLYTYCQHDVEVERSLHKRLVPLTPSELALWHLDQSINDRGVYVDVAMCESAKRIVKATAERLDKEMARVTEQRVTACSQVQKLLEFVKLRGVDATSLSKDTLTDILVRDDLPADVRRALELRRQAAKASVSKINALMAGKSSDGRSKMMLQFHAASTGRWAGRRFQPQNLMRPEDGFDVDQAVEAILVGDLDVMDMMYEEPISAVANCIRGTVISAPGTRFVTADFANIEGRGIAWLAGERWKLDAFRAYDAGTGPDLYKVAAGGIFGVPPSEIGKDSRRQIGKVSELALGYQGGPAAFRTMAKTYGLKIEEYFDIVMEAADPRFVDEAHEAWDAYGKSSGIAKRAWLPAEVVKRAWRHKHPRIVCYWQDLENAAIEAVEHPGKVVPVLDEYGDPYAAPVKFRVAGSFLWLLLPSGRPLCYPYPKLVEKATSWGTTKRTLQYMGVDSRTHKWGEQYTYGGKLAENVTQAIARDVLADSMVRLEAAGYPIVLTVHDEVVAERALGEGSLEEFERIMGEVPAWAAGLPIAVEGWEGTRYRK</sequence>
<dbReference type="AlphaFoldDB" id="A0A840C3W1"/>
<dbReference type="Gene3D" id="1.10.150.20">
    <property type="entry name" value="5' to 3' exonuclease, C-terminal subdomain"/>
    <property type="match status" value="1"/>
</dbReference>
<dbReference type="GO" id="GO:0006261">
    <property type="term" value="P:DNA-templated DNA replication"/>
    <property type="evidence" value="ECO:0007669"/>
    <property type="project" value="InterPro"/>
</dbReference>
<keyword evidence="4" id="KW-0378">Hydrolase</keyword>
<accession>A0A840C3W1</accession>
<evidence type="ECO:0000256" key="5">
    <source>
        <dbReference type="ARBA" id="ARBA00049244"/>
    </source>
</evidence>
<evidence type="ECO:0000256" key="1">
    <source>
        <dbReference type="ARBA" id="ARBA00011541"/>
    </source>
</evidence>
<dbReference type="InterPro" id="IPR043502">
    <property type="entry name" value="DNA/RNA_pol_sf"/>
</dbReference>
<evidence type="ECO:0000256" key="2">
    <source>
        <dbReference type="ARBA" id="ARBA00012417"/>
    </source>
</evidence>
<dbReference type="GO" id="GO:0003677">
    <property type="term" value="F:DNA binding"/>
    <property type="evidence" value="ECO:0007669"/>
    <property type="project" value="InterPro"/>
</dbReference>
<dbReference type="InterPro" id="IPR002298">
    <property type="entry name" value="DNA_polymerase_A"/>
</dbReference>
<dbReference type="PANTHER" id="PTHR10133">
    <property type="entry name" value="DNA POLYMERASE I"/>
    <property type="match status" value="1"/>
</dbReference>
<dbReference type="PANTHER" id="PTHR10133:SF27">
    <property type="entry name" value="DNA POLYMERASE NU"/>
    <property type="match status" value="1"/>
</dbReference>
<dbReference type="GO" id="GO:0003887">
    <property type="term" value="F:DNA-directed DNA polymerase activity"/>
    <property type="evidence" value="ECO:0007669"/>
    <property type="project" value="UniProtKB-EC"/>
</dbReference>